<evidence type="ECO:0000313" key="4">
    <source>
        <dbReference type="Proteomes" id="UP000572528"/>
    </source>
</evidence>
<evidence type="ECO:0000256" key="1">
    <source>
        <dbReference type="SAM" id="MobiDB-lite"/>
    </source>
</evidence>
<evidence type="ECO:0000256" key="2">
    <source>
        <dbReference type="SAM" id="Phobius"/>
    </source>
</evidence>
<gene>
    <name evidence="3" type="ORF">HZZ05_05875</name>
</gene>
<evidence type="ECO:0000313" key="3">
    <source>
        <dbReference type="EMBL" id="NYS69049.1"/>
    </source>
</evidence>
<protein>
    <recommendedName>
        <fullName evidence="5">DUF4190 domain-containing protein</fullName>
    </recommendedName>
</protein>
<feature type="transmembrane region" description="Helical" evidence="2">
    <location>
        <begin position="134"/>
        <end position="165"/>
    </location>
</feature>
<feature type="compositionally biased region" description="Pro residues" evidence="1">
    <location>
        <begin position="1"/>
        <end position="10"/>
    </location>
</feature>
<keyword evidence="2" id="KW-0812">Transmembrane</keyword>
<dbReference type="Proteomes" id="UP000572528">
    <property type="component" value="Unassembled WGS sequence"/>
</dbReference>
<feature type="region of interest" description="Disordered" evidence="1">
    <location>
        <begin position="1"/>
        <end position="58"/>
    </location>
</feature>
<proteinExistence type="predicted"/>
<dbReference type="AlphaFoldDB" id="A0A853EIF4"/>
<keyword evidence="2" id="KW-1133">Transmembrane helix</keyword>
<accession>A0A853EIF4</accession>
<keyword evidence="2" id="KW-0472">Membrane</keyword>
<dbReference type="EMBL" id="JACBXV010000060">
    <property type="protein sequence ID" value="NYS69049.1"/>
    <property type="molecule type" value="Genomic_DNA"/>
</dbReference>
<name>A0A853EIF4_9ACTO</name>
<reference evidence="3 4" key="1">
    <citation type="submission" date="2020-07" db="EMBL/GenBank/DDBJ databases">
        <title>MOT database genomes.</title>
        <authorList>
            <person name="Joseph S."/>
            <person name="Aduse-Opoku J."/>
            <person name="Hashim A."/>
            <person name="Wade W."/>
            <person name="Curtis M."/>
        </authorList>
    </citation>
    <scope>NUCLEOTIDE SEQUENCE [LARGE SCALE GENOMIC DNA]</scope>
    <source>
        <strain evidence="3 4">WMus004</strain>
    </source>
</reference>
<organism evidence="3 4">
    <name type="scientific">Actinomyces bowdenii</name>
    <dbReference type="NCBI Taxonomy" id="131109"/>
    <lineage>
        <taxon>Bacteria</taxon>
        <taxon>Bacillati</taxon>
        <taxon>Actinomycetota</taxon>
        <taxon>Actinomycetes</taxon>
        <taxon>Actinomycetales</taxon>
        <taxon>Actinomycetaceae</taxon>
        <taxon>Actinomyces</taxon>
    </lineage>
</organism>
<sequence length="172" mass="17212">MTEDPYPPSGPTGGSPWEHHLQQPGAPGGGHDGPYAAVGSHPPAGAPDLPGYPAPYGHPPGAHPGHYAGAYPPGAHPRPDEMNWAGITSLVLSLSSLVISLFAFPLGGVALVASLVLGLIGLGAAREGRATNRGVALAGVIISAVLIVLGVLVIIIVIAIFGAFIHGLESTP</sequence>
<comment type="caution">
    <text evidence="3">The sequence shown here is derived from an EMBL/GenBank/DDBJ whole genome shotgun (WGS) entry which is preliminary data.</text>
</comment>
<dbReference type="RefSeq" id="WP_179900350.1">
    <property type="nucleotide sequence ID" value="NZ_JACBXV010000060.1"/>
</dbReference>
<feature type="transmembrane region" description="Helical" evidence="2">
    <location>
        <begin position="97"/>
        <end position="122"/>
    </location>
</feature>
<evidence type="ECO:0008006" key="5">
    <source>
        <dbReference type="Google" id="ProtNLM"/>
    </source>
</evidence>